<feature type="transmembrane region" description="Helical" evidence="1">
    <location>
        <begin position="49"/>
        <end position="69"/>
    </location>
</feature>
<gene>
    <name evidence="2" type="ORF">CYFA0S_19e01475g</name>
</gene>
<keyword evidence="1" id="KW-0472">Membrane</keyword>
<name>A0A061BFA2_CYBFA</name>
<accession>A0A061BFA2</accession>
<feature type="transmembrane region" description="Helical" evidence="1">
    <location>
        <begin position="280"/>
        <end position="295"/>
    </location>
</feature>
<reference evidence="2" key="1">
    <citation type="journal article" date="2014" name="Genome Announc.">
        <title>Genome sequence of the yeast Cyberlindnera fabianii (Hansenula fabianii).</title>
        <authorList>
            <person name="Freel K.C."/>
            <person name="Sarilar V."/>
            <person name="Neuveglise C."/>
            <person name="Devillers H."/>
            <person name="Friedrich A."/>
            <person name="Schacherer J."/>
        </authorList>
    </citation>
    <scope>NUCLEOTIDE SEQUENCE</scope>
    <source>
        <strain evidence="2">YJS4271</strain>
    </source>
</reference>
<keyword evidence="1" id="KW-0812">Transmembrane</keyword>
<organism evidence="2">
    <name type="scientific">Cyberlindnera fabianii</name>
    <name type="common">Yeast</name>
    <name type="synonym">Hansenula fabianii</name>
    <dbReference type="NCBI Taxonomy" id="36022"/>
    <lineage>
        <taxon>Eukaryota</taxon>
        <taxon>Fungi</taxon>
        <taxon>Dikarya</taxon>
        <taxon>Ascomycota</taxon>
        <taxon>Saccharomycotina</taxon>
        <taxon>Saccharomycetes</taxon>
        <taxon>Phaffomycetales</taxon>
        <taxon>Phaffomycetaceae</taxon>
        <taxon>Cyberlindnera</taxon>
    </lineage>
</organism>
<feature type="transmembrane region" description="Helical" evidence="1">
    <location>
        <begin position="427"/>
        <end position="450"/>
    </location>
</feature>
<proteinExistence type="predicted"/>
<evidence type="ECO:0000313" key="2">
    <source>
        <dbReference type="EMBL" id="CDR45656.1"/>
    </source>
</evidence>
<dbReference type="EMBL" id="LK052904">
    <property type="protein sequence ID" value="CDR45656.1"/>
    <property type="molecule type" value="Genomic_DNA"/>
</dbReference>
<evidence type="ECO:0000256" key="1">
    <source>
        <dbReference type="SAM" id="Phobius"/>
    </source>
</evidence>
<feature type="transmembrane region" description="Helical" evidence="1">
    <location>
        <begin position="372"/>
        <end position="394"/>
    </location>
</feature>
<dbReference type="VEuPathDB" id="FungiDB:BON22_0968"/>
<feature type="transmembrane region" description="Helical" evidence="1">
    <location>
        <begin position="223"/>
        <end position="244"/>
    </location>
</feature>
<protein>
    <submittedName>
        <fullName evidence="2">CYFA0S19e01475g1_1</fullName>
    </submittedName>
</protein>
<keyword evidence="1" id="KW-1133">Transmembrane helix</keyword>
<sequence>MRPKKAAGVYGLGYTLYSKMVRRKVKCYPLKTPQFHSAMKWINVSRATIIWYLLGTLVTAVAATTATTFPDKHPSPYSKKVYRECYPLQAGALVKFTPKSEEPPSILFFHLTDALFTSIPIPFLPMSPWGTDWLPLWHHPRIQGRKMLEICTEDMVRADYCQVKGKYIVEEQDCDSELLNMQRASSQVMRIKDPGMWCHYHNGKVDVTFEDMEGSVDDIKWRLLAYCSTFCALTSLVSCARWYGAKDDAYSDLMDVLYYTTGYVFIKFGYHYTRVFGGKIKAIFALLCLFNFILYRRLYGLSILHTRNRDHVSSIVFLCFVILKNVTPGIAPLIEVILCLKLVKNFSKWTPLLEEKNATMAMYLSHRRFLRILMRVVIIPLFLQRTIITSYAFWDSVMFENGYKSPVIQFIVSYSELSVTMLVDGSWWSQLLMLMDNLAWPMFAVMVAWYY</sequence>
<dbReference type="AlphaFoldDB" id="A0A061BFA2"/>